<feature type="region of interest" description="Disordered" evidence="1">
    <location>
        <begin position="203"/>
        <end position="228"/>
    </location>
</feature>
<dbReference type="InterPro" id="IPR039353">
    <property type="entry name" value="TF_Adf1"/>
</dbReference>
<protein>
    <recommendedName>
        <fullName evidence="2">MADF domain-containing protein</fullName>
    </recommendedName>
</protein>
<sequence>MHLRWITGKVKVSPLAVFDKRQKQRKQAILLSTDMFPPPTAAGGKRAAPRTAKPAKKTTPADVPPRKTRRKAATREEWSDKDIANVITLVQKNSVIYDTGHVDYYKGKDKRLDIWEDMAKDLRLDKTGDAVKRLWTNLRRNFGKKLKEHPASGAGRHAVIESWPHWESMLFVKDYITPNESVSTLDKAKAAIRAGEEFSLVDATTDDEQGIAGNNDEEYDGSLPDDELPDIPDPPSILSRTGERPIMVFEKALWQKPFKVGQVTDVNFIVASTLSSGSKSKKRSKESQSSRQLDECEVEEHKLASQADELTKALGIIGAKADSRQAQYGSYVTATLLSQSEDDRKILRQKIQQAIALFLYEQATGFGFPVIVAQYPGSSTEHRPKSW</sequence>
<dbReference type="Proteomes" id="UP000186922">
    <property type="component" value="Unassembled WGS sequence"/>
</dbReference>
<organism evidence="3 4">
    <name type="scientific">Ramazzottius varieornatus</name>
    <name type="common">Water bear</name>
    <name type="synonym">Tardigrade</name>
    <dbReference type="NCBI Taxonomy" id="947166"/>
    <lineage>
        <taxon>Eukaryota</taxon>
        <taxon>Metazoa</taxon>
        <taxon>Ecdysozoa</taxon>
        <taxon>Tardigrada</taxon>
        <taxon>Eutardigrada</taxon>
        <taxon>Parachela</taxon>
        <taxon>Hypsibioidea</taxon>
        <taxon>Ramazzottiidae</taxon>
        <taxon>Ramazzottius</taxon>
    </lineage>
</organism>
<feature type="region of interest" description="Disordered" evidence="1">
    <location>
        <begin position="34"/>
        <end position="76"/>
    </location>
</feature>
<comment type="caution">
    <text evidence="3">The sequence shown here is derived from an EMBL/GenBank/DDBJ whole genome shotgun (WGS) entry which is preliminary data.</text>
</comment>
<feature type="compositionally biased region" description="Acidic residues" evidence="1">
    <location>
        <begin position="204"/>
        <end position="228"/>
    </location>
</feature>
<dbReference type="OrthoDB" id="6159213at2759"/>
<evidence type="ECO:0000256" key="1">
    <source>
        <dbReference type="SAM" id="MobiDB-lite"/>
    </source>
</evidence>
<reference evidence="3 4" key="1">
    <citation type="journal article" date="2016" name="Nat. Commun.">
        <title>Extremotolerant tardigrade genome and improved radiotolerance of human cultured cells by tardigrade-unique protein.</title>
        <authorList>
            <person name="Hashimoto T."/>
            <person name="Horikawa D.D."/>
            <person name="Saito Y."/>
            <person name="Kuwahara H."/>
            <person name="Kozuka-Hata H."/>
            <person name="Shin-I T."/>
            <person name="Minakuchi Y."/>
            <person name="Ohishi K."/>
            <person name="Motoyama A."/>
            <person name="Aizu T."/>
            <person name="Enomoto A."/>
            <person name="Kondo K."/>
            <person name="Tanaka S."/>
            <person name="Hara Y."/>
            <person name="Koshikawa S."/>
            <person name="Sagara H."/>
            <person name="Miura T."/>
            <person name="Yokobori S."/>
            <person name="Miyagawa K."/>
            <person name="Suzuki Y."/>
            <person name="Kubo T."/>
            <person name="Oyama M."/>
            <person name="Kohara Y."/>
            <person name="Fujiyama A."/>
            <person name="Arakawa K."/>
            <person name="Katayama T."/>
            <person name="Toyoda A."/>
            <person name="Kunieda T."/>
        </authorList>
    </citation>
    <scope>NUCLEOTIDE SEQUENCE [LARGE SCALE GENOMIC DNA]</scope>
    <source>
        <strain evidence="3 4">YOKOZUNA-1</strain>
    </source>
</reference>
<feature type="compositionally biased region" description="Basic and acidic residues" evidence="1">
    <location>
        <begin position="285"/>
        <end position="299"/>
    </location>
</feature>
<dbReference type="AlphaFoldDB" id="A0A1D1VFJ5"/>
<feature type="compositionally biased region" description="Low complexity" evidence="1">
    <location>
        <begin position="45"/>
        <end position="61"/>
    </location>
</feature>
<accession>A0A1D1VFJ5</accession>
<gene>
    <name evidence="3" type="primary">RvY_10651-1</name>
    <name evidence="3" type="synonym">RvY_10651.1</name>
    <name evidence="3" type="ORF">RvY_10651</name>
</gene>
<dbReference type="EMBL" id="BDGG01000005">
    <property type="protein sequence ID" value="GAU99690.1"/>
    <property type="molecule type" value="Genomic_DNA"/>
</dbReference>
<dbReference type="Pfam" id="PF10545">
    <property type="entry name" value="MADF_DNA_bdg"/>
    <property type="match status" value="1"/>
</dbReference>
<evidence type="ECO:0000259" key="2">
    <source>
        <dbReference type="PROSITE" id="PS51029"/>
    </source>
</evidence>
<name>A0A1D1VFJ5_RAMVA</name>
<dbReference type="PANTHER" id="PTHR12243">
    <property type="entry name" value="MADF DOMAIN TRANSCRIPTION FACTOR"/>
    <property type="match status" value="1"/>
</dbReference>
<evidence type="ECO:0000313" key="3">
    <source>
        <dbReference type="EMBL" id="GAU99690.1"/>
    </source>
</evidence>
<feature type="domain" description="MADF" evidence="2">
    <location>
        <begin position="85"/>
        <end position="177"/>
    </location>
</feature>
<evidence type="ECO:0000313" key="4">
    <source>
        <dbReference type="Proteomes" id="UP000186922"/>
    </source>
</evidence>
<proteinExistence type="predicted"/>
<dbReference type="PROSITE" id="PS51029">
    <property type="entry name" value="MADF"/>
    <property type="match status" value="1"/>
</dbReference>
<dbReference type="InterPro" id="IPR006578">
    <property type="entry name" value="MADF-dom"/>
</dbReference>
<feature type="region of interest" description="Disordered" evidence="1">
    <location>
        <begin position="279"/>
        <end position="299"/>
    </location>
</feature>
<keyword evidence="4" id="KW-1185">Reference proteome</keyword>
<dbReference type="PANTHER" id="PTHR12243:SF67">
    <property type="entry name" value="COREPRESSOR OF PANGOLIN, ISOFORM A-RELATED"/>
    <property type="match status" value="1"/>
</dbReference>
<dbReference type="SMART" id="SM00595">
    <property type="entry name" value="MADF"/>
    <property type="match status" value="1"/>
</dbReference>